<dbReference type="AlphaFoldDB" id="A0A4Z2E485"/>
<dbReference type="EMBL" id="SRLO01018121">
    <property type="protein sequence ID" value="TNN23541.1"/>
    <property type="molecule type" value="Genomic_DNA"/>
</dbReference>
<accession>A0A4Z2E485</accession>
<dbReference type="OrthoDB" id="5814848at2759"/>
<keyword evidence="2" id="KW-1185">Reference proteome</keyword>
<organism evidence="1 2">
    <name type="scientific">Liparis tanakae</name>
    <name type="common">Tanaka's snailfish</name>
    <dbReference type="NCBI Taxonomy" id="230148"/>
    <lineage>
        <taxon>Eukaryota</taxon>
        <taxon>Metazoa</taxon>
        <taxon>Chordata</taxon>
        <taxon>Craniata</taxon>
        <taxon>Vertebrata</taxon>
        <taxon>Euteleostomi</taxon>
        <taxon>Actinopterygii</taxon>
        <taxon>Neopterygii</taxon>
        <taxon>Teleostei</taxon>
        <taxon>Neoteleostei</taxon>
        <taxon>Acanthomorphata</taxon>
        <taxon>Eupercaria</taxon>
        <taxon>Perciformes</taxon>
        <taxon>Cottioidei</taxon>
        <taxon>Cottales</taxon>
        <taxon>Liparidae</taxon>
        <taxon>Liparis</taxon>
    </lineage>
</organism>
<evidence type="ECO:0000313" key="1">
    <source>
        <dbReference type="EMBL" id="TNN23541.1"/>
    </source>
</evidence>
<gene>
    <name evidence="1" type="primary">THSD7A_1</name>
    <name evidence="1" type="ORF">EYF80_066337</name>
</gene>
<dbReference type="Pfam" id="PF00090">
    <property type="entry name" value="TSP_1"/>
    <property type="match status" value="1"/>
</dbReference>
<dbReference type="InterPro" id="IPR000884">
    <property type="entry name" value="TSP1_rpt"/>
</dbReference>
<reference evidence="1 2" key="1">
    <citation type="submission" date="2019-03" db="EMBL/GenBank/DDBJ databases">
        <title>First draft genome of Liparis tanakae, snailfish: a comprehensive survey of snailfish specific genes.</title>
        <authorList>
            <person name="Kim W."/>
            <person name="Song I."/>
            <person name="Jeong J.-H."/>
            <person name="Kim D."/>
            <person name="Kim S."/>
            <person name="Ryu S."/>
            <person name="Song J.Y."/>
            <person name="Lee S.K."/>
        </authorList>
    </citation>
    <scope>NUCLEOTIDE SEQUENCE [LARGE SCALE GENOMIC DNA]</scope>
    <source>
        <tissue evidence="1">Muscle</tissue>
    </source>
</reference>
<name>A0A4Z2E485_9TELE</name>
<sequence>MLDCVRSDGKSVNIKFCEELDLEKKWQMNVSCVVECPVNCQMSAWSPWSDCSQTCGLDGEEVDRRSRANNNSKQRQ</sequence>
<comment type="caution">
    <text evidence="1">The sequence shown here is derived from an EMBL/GenBank/DDBJ whole genome shotgun (WGS) entry which is preliminary data.</text>
</comment>
<dbReference type="InterPro" id="IPR036383">
    <property type="entry name" value="TSP1_rpt_sf"/>
</dbReference>
<dbReference type="SUPFAM" id="SSF82895">
    <property type="entry name" value="TSP-1 type 1 repeat"/>
    <property type="match status" value="1"/>
</dbReference>
<dbReference type="Proteomes" id="UP000314294">
    <property type="component" value="Unassembled WGS sequence"/>
</dbReference>
<protein>
    <submittedName>
        <fullName evidence="1">Thrombospondin type-1 domain-containing protein 7A</fullName>
    </submittedName>
</protein>
<evidence type="ECO:0000313" key="2">
    <source>
        <dbReference type="Proteomes" id="UP000314294"/>
    </source>
</evidence>
<dbReference type="PROSITE" id="PS50092">
    <property type="entry name" value="TSP1"/>
    <property type="match status" value="1"/>
</dbReference>
<proteinExistence type="predicted"/>
<dbReference type="Gene3D" id="2.20.100.10">
    <property type="entry name" value="Thrombospondin type-1 (TSP1) repeat"/>
    <property type="match status" value="1"/>
</dbReference>